<dbReference type="NCBIfam" id="TIGR00044">
    <property type="entry name" value="YggS family pyridoxal phosphate-dependent enzyme"/>
    <property type="match status" value="1"/>
</dbReference>
<sequence length="582" mass="64113">MRNIVLLALMIGCAAQYPQQGCRLLDGEFYRGPVAQARMHDKFLVKDVEKVLKTKLKDNYLFEKDGYYQKGTVVVLIRIADSAGKRRVVMYTKNGPNLSKGTEHIFCLVALLNTLHNSMKMATTAVQDNLKVILGKIQDACAKSTLSKRCSLVAVSKTKPADLVAACYNIGQRHFGENYVQELEEKSHILQESCPEIKWHYIGKIQSNKIGKICSSPSLYCVETIESQKHCDMFNKEMGKKEGVLNVFVQVNTSNEEQKGGLSLGDAPDLACYISDNCPNLRFSGFMTIGSFEHSHVIPNPDFDRLYQVREAWAKRTSRSPEEVELSMGMSDDFETAIAQGNIMPFIKTDFSIPLCEIEQKKDFAETDDDGEGSTFRPVCFKCRVFDGPPGSSYAEFGGTKVLARVSGPVDDPNGDPNTATLSLKMKGVTDEVRIGSQVLSVIKTCVMAHKYSQCSFDVEVTVVNDDGGLLQCAVIAATLALADAEVMMLDMVVAAHIARITSGEFLVDPRKSQITDGCSECTLALMPNQNQIVCCDIRGGHLTSPEIEELITFATEKSMKLYPVLRKALLATISVQEGSSC</sequence>
<proteinExistence type="inferred from homology"/>
<gene>
    <name evidence="6" type="ORF">CYNAS_LOCUS12952</name>
</gene>
<evidence type="ECO:0000313" key="6">
    <source>
        <dbReference type="EMBL" id="CAJ0600969.1"/>
    </source>
</evidence>
<dbReference type="InterPro" id="IPR027408">
    <property type="entry name" value="PNPase/RNase_PH_dom_sf"/>
</dbReference>
<dbReference type="SUPFAM" id="SSF51419">
    <property type="entry name" value="PLP-binding barrel"/>
    <property type="match status" value="1"/>
</dbReference>
<dbReference type="Proteomes" id="UP001176961">
    <property type="component" value="Unassembled WGS sequence"/>
</dbReference>
<dbReference type="InterPro" id="IPR036345">
    <property type="entry name" value="ExoRNase_PH_dom2_sf"/>
</dbReference>
<evidence type="ECO:0000256" key="2">
    <source>
        <dbReference type="HAMAP-Rule" id="MF_03225"/>
    </source>
</evidence>
<name>A0AA36GZ31_CYLNA</name>
<dbReference type="InterPro" id="IPR029066">
    <property type="entry name" value="PLP-binding_barrel"/>
</dbReference>
<dbReference type="FunFam" id="3.20.20.10:FF:000018">
    <property type="entry name" value="Pyridoxal phosphate homeostasis protein"/>
    <property type="match status" value="1"/>
</dbReference>
<dbReference type="SUPFAM" id="SSF55666">
    <property type="entry name" value="Ribonuclease PH domain 2-like"/>
    <property type="match status" value="1"/>
</dbReference>
<dbReference type="InterPro" id="IPR001247">
    <property type="entry name" value="ExoRNase_PH_dom1"/>
</dbReference>
<dbReference type="InterPro" id="IPR011078">
    <property type="entry name" value="PyrdxlP_homeostasis"/>
</dbReference>
<feature type="domain" description="Exoribonuclease phosphorolytic" evidence="4">
    <location>
        <begin position="376"/>
        <end position="487"/>
    </location>
</feature>
<feature type="signal peptide" evidence="3">
    <location>
        <begin position="1"/>
        <end position="15"/>
    </location>
</feature>
<evidence type="ECO:0000259" key="5">
    <source>
        <dbReference type="Pfam" id="PF01168"/>
    </source>
</evidence>
<accession>A0AA36GZ31</accession>
<dbReference type="Pfam" id="PF01168">
    <property type="entry name" value="Ala_racemase_N"/>
    <property type="match status" value="1"/>
</dbReference>
<comment type="function">
    <text evidence="2">Pyridoxal 5'-phosphate (PLP)-binding protein, which may be involved in intracellular homeostatic regulation of pyridoxal 5'-phosphate (PLP), the active form of vitamin B6.</text>
</comment>
<feature type="modified residue" description="N6-(pyridoxal phosphate)lysine" evidence="2">
    <location>
        <position position="157"/>
    </location>
</feature>
<comment type="similarity">
    <text evidence="2">Belongs to the pyridoxal phosphate-binding protein YggS/PROSC family.</text>
</comment>
<keyword evidence="7" id="KW-1185">Reference proteome</keyword>
<dbReference type="AlphaFoldDB" id="A0AA36GZ31"/>
<organism evidence="6 7">
    <name type="scientific">Cylicocyclus nassatus</name>
    <name type="common">Nematode worm</name>
    <dbReference type="NCBI Taxonomy" id="53992"/>
    <lineage>
        <taxon>Eukaryota</taxon>
        <taxon>Metazoa</taxon>
        <taxon>Ecdysozoa</taxon>
        <taxon>Nematoda</taxon>
        <taxon>Chromadorea</taxon>
        <taxon>Rhabditida</taxon>
        <taxon>Rhabditina</taxon>
        <taxon>Rhabditomorpha</taxon>
        <taxon>Strongyloidea</taxon>
        <taxon>Strongylidae</taxon>
        <taxon>Cylicocyclus</taxon>
    </lineage>
</organism>
<dbReference type="InterPro" id="IPR020568">
    <property type="entry name" value="Ribosomal_Su5_D2-typ_SF"/>
</dbReference>
<protein>
    <recommendedName>
        <fullName evidence="2">Pyridoxal phosphate homeostasis protein</fullName>
        <shortName evidence="2">PLP homeostasis protein</shortName>
    </recommendedName>
</protein>
<evidence type="ECO:0000256" key="1">
    <source>
        <dbReference type="ARBA" id="ARBA00022898"/>
    </source>
</evidence>
<dbReference type="EMBL" id="CATQJL010000305">
    <property type="protein sequence ID" value="CAJ0600969.1"/>
    <property type="molecule type" value="Genomic_DNA"/>
</dbReference>
<evidence type="ECO:0000313" key="7">
    <source>
        <dbReference type="Proteomes" id="UP001176961"/>
    </source>
</evidence>
<keyword evidence="1 2" id="KW-0663">Pyridoxal phosphate</keyword>
<dbReference type="HAMAP" id="MF_02087">
    <property type="entry name" value="PLP_homeostasis"/>
    <property type="match status" value="1"/>
</dbReference>
<dbReference type="Gene3D" id="3.30.230.70">
    <property type="entry name" value="GHMP Kinase, N-terminal domain"/>
    <property type="match status" value="1"/>
</dbReference>
<dbReference type="Pfam" id="PF01138">
    <property type="entry name" value="RNase_PH"/>
    <property type="match status" value="1"/>
</dbReference>
<comment type="caution">
    <text evidence="6">The sequence shown here is derived from an EMBL/GenBank/DDBJ whole genome shotgun (WGS) entry which is preliminary data.</text>
</comment>
<dbReference type="SUPFAM" id="SSF54211">
    <property type="entry name" value="Ribosomal protein S5 domain 2-like"/>
    <property type="match status" value="1"/>
</dbReference>
<dbReference type="InterPro" id="IPR001608">
    <property type="entry name" value="Ala_racemase_N"/>
</dbReference>
<dbReference type="PANTHER" id="PTHR10146:SF14">
    <property type="entry name" value="PYRIDOXAL PHOSPHATE HOMEOSTASIS PROTEIN"/>
    <property type="match status" value="1"/>
</dbReference>
<keyword evidence="3" id="KW-0732">Signal</keyword>
<evidence type="ECO:0000256" key="3">
    <source>
        <dbReference type="SAM" id="SignalP"/>
    </source>
</evidence>
<dbReference type="GO" id="GO:0030170">
    <property type="term" value="F:pyridoxal phosphate binding"/>
    <property type="evidence" value="ECO:0007669"/>
    <property type="project" value="UniProtKB-UniRule"/>
</dbReference>
<dbReference type="PANTHER" id="PTHR10146">
    <property type="entry name" value="PROLINE SYNTHETASE CO-TRANSCRIBED BACTERIAL HOMOLOG PROTEIN"/>
    <property type="match status" value="1"/>
</dbReference>
<reference evidence="6" key="1">
    <citation type="submission" date="2023-07" db="EMBL/GenBank/DDBJ databases">
        <authorList>
            <consortium name="CYATHOMIX"/>
        </authorList>
    </citation>
    <scope>NUCLEOTIDE SEQUENCE</scope>
    <source>
        <strain evidence="6">N/A</strain>
    </source>
</reference>
<feature type="domain" description="Alanine racemase N-terminal" evidence="5">
    <location>
        <begin position="143"/>
        <end position="337"/>
    </location>
</feature>
<dbReference type="CDD" id="cd06822">
    <property type="entry name" value="PLPDE_III_YBL036c_euk"/>
    <property type="match status" value="1"/>
</dbReference>
<dbReference type="Gene3D" id="3.20.20.10">
    <property type="entry name" value="Alanine racemase"/>
    <property type="match status" value="1"/>
</dbReference>
<evidence type="ECO:0000259" key="4">
    <source>
        <dbReference type="Pfam" id="PF01138"/>
    </source>
</evidence>
<feature type="chain" id="PRO_5041271311" description="Pyridoxal phosphate homeostasis protein" evidence="3">
    <location>
        <begin position="16"/>
        <end position="582"/>
    </location>
</feature>